<name>A0A9N9HVK9_FUNMO</name>
<accession>A0A9N9HVK9</accession>
<comment type="caution">
    <text evidence="1">The sequence shown here is derived from an EMBL/GenBank/DDBJ whole genome shotgun (WGS) entry which is preliminary data.</text>
</comment>
<evidence type="ECO:0000313" key="2">
    <source>
        <dbReference type="Proteomes" id="UP000789375"/>
    </source>
</evidence>
<sequence>ETLNNGNKAITKETQNDFYRFTPSFLSKPSSPRIFCTRSGETS</sequence>
<reference evidence="1" key="1">
    <citation type="submission" date="2021-06" db="EMBL/GenBank/DDBJ databases">
        <authorList>
            <person name="Kallberg Y."/>
            <person name="Tangrot J."/>
            <person name="Rosling A."/>
        </authorList>
    </citation>
    <scope>NUCLEOTIDE SEQUENCE</scope>
    <source>
        <strain evidence="1">87-6 pot B 2015</strain>
    </source>
</reference>
<protein>
    <submittedName>
        <fullName evidence="1">14279_t:CDS:1</fullName>
    </submittedName>
</protein>
<organism evidence="1 2">
    <name type="scientific">Funneliformis mosseae</name>
    <name type="common">Endomycorrhizal fungus</name>
    <name type="synonym">Glomus mosseae</name>
    <dbReference type="NCBI Taxonomy" id="27381"/>
    <lineage>
        <taxon>Eukaryota</taxon>
        <taxon>Fungi</taxon>
        <taxon>Fungi incertae sedis</taxon>
        <taxon>Mucoromycota</taxon>
        <taxon>Glomeromycotina</taxon>
        <taxon>Glomeromycetes</taxon>
        <taxon>Glomerales</taxon>
        <taxon>Glomeraceae</taxon>
        <taxon>Funneliformis</taxon>
    </lineage>
</organism>
<feature type="non-terminal residue" evidence="1">
    <location>
        <position position="1"/>
    </location>
</feature>
<gene>
    <name evidence="1" type="ORF">FMOSSE_LOCUS14160</name>
</gene>
<evidence type="ECO:0000313" key="1">
    <source>
        <dbReference type="EMBL" id="CAG8708292.1"/>
    </source>
</evidence>
<proteinExistence type="predicted"/>
<dbReference type="AlphaFoldDB" id="A0A9N9HVK9"/>
<dbReference type="Proteomes" id="UP000789375">
    <property type="component" value="Unassembled WGS sequence"/>
</dbReference>
<dbReference type="EMBL" id="CAJVPP010010038">
    <property type="protein sequence ID" value="CAG8708292.1"/>
    <property type="molecule type" value="Genomic_DNA"/>
</dbReference>
<keyword evidence="2" id="KW-1185">Reference proteome</keyword>